<dbReference type="PROSITE" id="PS00237">
    <property type="entry name" value="G_PROTEIN_RECEP_F1_1"/>
    <property type="match status" value="1"/>
</dbReference>
<keyword evidence="5 8" id="KW-0472">Membrane</keyword>
<feature type="transmembrane region" description="Helical" evidence="8">
    <location>
        <begin position="229"/>
        <end position="250"/>
    </location>
</feature>
<protein>
    <recommendedName>
        <fullName evidence="9">G-protein coupled receptors family 1 profile domain-containing protein</fullName>
    </recommendedName>
</protein>
<keyword evidence="3 8" id="KW-1133">Transmembrane helix</keyword>
<evidence type="ECO:0000259" key="9">
    <source>
        <dbReference type="PROSITE" id="PS50262"/>
    </source>
</evidence>
<proteinExistence type="predicted"/>
<keyword evidence="4" id="KW-0297">G-protein coupled receptor</keyword>
<organism evidence="10 11">
    <name type="scientific">Biomphalaria glabrata</name>
    <name type="common">Bloodfluke planorb</name>
    <name type="synonym">Freshwater snail</name>
    <dbReference type="NCBI Taxonomy" id="6526"/>
    <lineage>
        <taxon>Eukaryota</taxon>
        <taxon>Metazoa</taxon>
        <taxon>Spiralia</taxon>
        <taxon>Lophotrochozoa</taxon>
        <taxon>Mollusca</taxon>
        <taxon>Gastropoda</taxon>
        <taxon>Heterobranchia</taxon>
        <taxon>Euthyneura</taxon>
        <taxon>Panpulmonata</taxon>
        <taxon>Hygrophila</taxon>
        <taxon>Lymnaeoidea</taxon>
        <taxon>Planorbidae</taxon>
        <taxon>Biomphalaria</taxon>
    </lineage>
</organism>
<keyword evidence="6" id="KW-0675">Receptor</keyword>
<name>A0A2C9M8Q9_BIOGL</name>
<accession>A0A2C9M8Q9</accession>
<dbReference type="GO" id="GO:0005886">
    <property type="term" value="C:plasma membrane"/>
    <property type="evidence" value="ECO:0007669"/>
    <property type="project" value="TreeGrafter"/>
</dbReference>
<feature type="transmembrane region" description="Helical" evidence="8">
    <location>
        <begin position="20"/>
        <end position="40"/>
    </location>
</feature>
<evidence type="ECO:0000256" key="4">
    <source>
        <dbReference type="ARBA" id="ARBA00023040"/>
    </source>
</evidence>
<evidence type="ECO:0000256" key="3">
    <source>
        <dbReference type="ARBA" id="ARBA00022989"/>
    </source>
</evidence>
<dbReference type="VEuPathDB" id="VectorBase:BGLB039841"/>
<feature type="transmembrane region" description="Helical" evidence="8">
    <location>
        <begin position="175"/>
        <end position="193"/>
    </location>
</feature>
<dbReference type="PANTHER" id="PTHR24243">
    <property type="entry name" value="G-PROTEIN COUPLED RECEPTOR"/>
    <property type="match status" value="1"/>
</dbReference>
<feature type="transmembrane region" description="Helical" evidence="8">
    <location>
        <begin position="47"/>
        <end position="71"/>
    </location>
</feature>
<evidence type="ECO:0000256" key="5">
    <source>
        <dbReference type="ARBA" id="ARBA00023136"/>
    </source>
</evidence>
<evidence type="ECO:0000313" key="11">
    <source>
        <dbReference type="Proteomes" id="UP000076420"/>
    </source>
</evidence>
<dbReference type="PANTHER" id="PTHR24243:SF230">
    <property type="entry name" value="G-PROTEIN COUPLED RECEPTORS FAMILY 1 PROFILE DOMAIN-CONTAINING PROTEIN"/>
    <property type="match status" value="1"/>
</dbReference>
<evidence type="ECO:0000313" key="10">
    <source>
        <dbReference type="EnsemblMetazoa" id="BGLB039841-PA"/>
    </source>
</evidence>
<feature type="transmembrane region" description="Helical" evidence="8">
    <location>
        <begin position="83"/>
        <end position="101"/>
    </location>
</feature>
<dbReference type="SUPFAM" id="SSF81321">
    <property type="entry name" value="Family A G protein-coupled receptor-like"/>
    <property type="match status" value="1"/>
</dbReference>
<feature type="domain" description="G-protein coupled receptors family 1 profile" evidence="9">
    <location>
        <begin position="30"/>
        <end position="280"/>
    </location>
</feature>
<dbReference type="GO" id="GO:0004930">
    <property type="term" value="F:G protein-coupled receptor activity"/>
    <property type="evidence" value="ECO:0007669"/>
    <property type="project" value="UniProtKB-KW"/>
</dbReference>
<feature type="transmembrane region" description="Helical" evidence="8">
    <location>
        <begin position="122"/>
        <end position="147"/>
    </location>
</feature>
<gene>
    <name evidence="10" type="primary">106054886</name>
</gene>
<keyword evidence="7" id="KW-0807">Transducer</keyword>
<dbReference type="VEuPathDB" id="VectorBase:BGLAX_027815"/>
<dbReference type="OrthoDB" id="6068817at2759"/>
<dbReference type="Pfam" id="PF00001">
    <property type="entry name" value="7tm_1"/>
    <property type="match status" value="1"/>
</dbReference>
<dbReference type="Proteomes" id="UP000076420">
    <property type="component" value="Unassembled WGS sequence"/>
</dbReference>
<evidence type="ECO:0000256" key="7">
    <source>
        <dbReference type="ARBA" id="ARBA00023224"/>
    </source>
</evidence>
<reference evidence="10" key="1">
    <citation type="submission" date="2020-05" db="UniProtKB">
        <authorList>
            <consortium name="EnsemblMetazoa"/>
        </authorList>
    </citation>
    <scope>IDENTIFICATION</scope>
    <source>
        <strain evidence="10">BB02</strain>
    </source>
</reference>
<dbReference type="InterPro" id="IPR017452">
    <property type="entry name" value="GPCR_Rhodpsn_7TM"/>
</dbReference>
<dbReference type="PROSITE" id="PS50262">
    <property type="entry name" value="G_PROTEIN_RECEP_F1_2"/>
    <property type="match status" value="1"/>
</dbReference>
<dbReference type="InterPro" id="IPR000276">
    <property type="entry name" value="GPCR_Rhodpsn"/>
</dbReference>
<evidence type="ECO:0000256" key="6">
    <source>
        <dbReference type="ARBA" id="ARBA00023170"/>
    </source>
</evidence>
<evidence type="ECO:0000256" key="2">
    <source>
        <dbReference type="ARBA" id="ARBA00022692"/>
    </source>
</evidence>
<evidence type="ECO:0000256" key="8">
    <source>
        <dbReference type="SAM" id="Phobius"/>
    </source>
</evidence>
<comment type="subcellular location">
    <subcellularLocation>
        <location evidence="1">Membrane</location>
        <topology evidence="1">Multi-pass membrane protein</topology>
    </subcellularLocation>
</comment>
<dbReference type="EnsemblMetazoa" id="BGLB039841-RA">
    <property type="protein sequence ID" value="BGLB039841-PA"/>
    <property type="gene ID" value="BGLB039841"/>
</dbReference>
<dbReference type="RefSeq" id="XP_013066427.2">
    <property type="nucleotide sequence ID" value="XM_013210973.2"/>
</dbReference>
<dbReference type="AlphaFoldDB" id="A0A2C9M8Q9"/>
<evidence type="ECO:0000256" key="1">
    <source>
        <dbReference type="ARBA" id="ARBA00004141"/>
    </source>
</evidence>
<feature type="transmembrane region" description="Helical" evidence="8">
    <location>
        <begin position="266"/>
        <end position="283"/>
    </location>
</feature>
<dbReference type="Gene3D" id="1.20.1070.10">
    <property type="entry name" value="Rhodopsin 7-helix transmembrane proteins"/>
    <property type="match status" value="1"/>
</dbReference>
<keyword evidence="2 8" id="KW-0812">Transmembrane</keyword>
<sequence>MVNNSYTDDLIAQAINKHYMWVLCSIGVPANSLTIVVIMTMQTLTPATFLIATLALVDGCALISKFAFMLLDFYDVPLCKSYFLVYFLSMMANWTLMYICLERFFTLCCPQKMIPIITLRRCLVCLSITAAALLSYLVPVFSVMLFWNYNEDSCWVYDEYEAFLNNYHKWINETLVLFIPYATILVLTIRIVVKLRVNPEENSRSEAQTPGNVNVLQENQSDERVSTTMLLCCAIFFITFTVPSLLYFLIDSESVMYPKTFRQIKFLLYDSTHALNFFLYFLSATRFRRQCCKLFAGCRQSCWRGAGNESGLEEVPLKRSLVK</sequence>